<reference evidence="1 2" key="1">
    <citation type="submission" date="2020-08" db="EMBL/GenBank/DDBJ databases">
        <title>Genomic Encyclopedia of Type Strains, Phase IV (KMG-IV): sequencing the most valuable type-strain genomes for metagenomic binning, comparative biology and taxonomic classification.</title>
        <authorList>
            <person name="Goeker M."/>
        </authorList>
    </citation>
    <scope>NUCLEOTIDE SEQUENCE [LARGE SCALE GENOMIC DNA]</scope>
    <source>
        <strain evidence="1 2">DSM 100021</strain>
    </source>
</reference>
<dbReference type="AlphaFoldDB" id="A0A7W6HJW9"/>
<sequence>MNQLLSLKHASYVWKRVVHDNPQPLLLIGLVSVTFGLFKSGVSSGKVG</sequence>
<proteinExistence type="predicted"/>
<gene>
    <name evidence="1" type="ORF">GGQ71_000473</name>
</gene>
<protein>
    <submittedName>
        <fullName evidence="1">Uncharacterized protein</fullName>
    </submittedName>
</protein>
<organism evidence="1 2">
    <name type="scientific">Allorhizobium taibaishanense</name>
    <dbReference type="NCBI Taxonomy" id="887144"/>
    <lineage>
        <taxon>Bacteria</taxon>
        <taxon>Pseudomonadati</taxon>
        <taxon>Pseudomonadota</taxon>
        <taxon>Alphaproteobacteria</taxon>
        <taxon>Hyphomicrobiales</taxon>
        <taxon>Rhizobiaceae</taxon>
        <taxon>Rhizobium/Agrobacterium group</taxon>
        <taxon>Allorhizobium</taxon>
    </lineage>
</organism>
<dbReference type="EMBL" id="JACIED010000001">
    <property type="protein sequence ID" value="MBB4006237.1"/>
    <property type="molecule type" value="Genomic_DNA"/>
</dbReference>
<name>A0A7W6HJW9_9HYPH</name>
<dbReference type="Proteomes" id="UP000544107">
    <property type="component" value="Unassembled WGS sequence"/>
</dbReference>
<evidence type="ECO:0000313" key="1">
    <source>
        <dbReference type="EMBL" id="MBB4006237.1"/>
    </source>
</evidence>
<comment type="caution">
    <text evidence="1">The sequence shown here is derived from an EMBL/GenBank/DDBJ whole genome shotgun (WGS) entry which is preliminary data.</text>
</comment>
<evidence type="ECO:0000313" key="2">
    <source>
        <dbReference type="Proteomes" id="UP000544107"/>
    </source>
</evidence>
<accession>A0A7W6HJW9</accession>